<reference evidence="6 7" key="1">
    <citation type="journal article" date="2019" name="Nat. Plants">
        <title>Stout camphor tree genome fills gaps in understanding of flowering plant genome evolution.</title>
        <authorList>
            <person name="Chaw S.M."/>
            <person name="Liu Y.C."/>
            <person name="Wu Y.W."/>
            <person name="Wang H.Y."/>
            <person name="Lin C.I."/>
            <person name="Wu C.S."/>
            <person name="Ke H.M."/>
            <person name="Chang L.Y."/>
            <person name="Hsu C.Y."/>
            <person name="Yang H.T."/>
            <person name="Sudianto E."/>
            <person name="Hsu M.H."/>
            <person name="Wu K.P."/>
            <person name="Wang L.N."/>
            <person name="Leebens-Mack J.H."/>
            <person name="Tsai I.J."/>
        </authorList>
    </citation>
    <scope>NUCLEOTIDE SEQUENCE [LARGE SCALE GENOMIC DNA]</scope>
    <source>
        <strain evidence="7">cv. Chaw 1501</strain>
        <tissue evidence="6">Young leaves</tissue>
    </source>
</reference>
<evidence type="ECO:0000256" key="1">
    <source>
        <dbReference type="ARBA" id="ARBA00004613"/>
    </source>
</evidence>
<dbReference type="PANTHER" id="PTHR33191">
    <property type="entry name" value="RIPENING-RELATED PROTEIN 2-RELATED"/>
    <property type="match status" value="1"/>
</dbReference>
<keyword evidence="7" id="KW-1185">Reference proteome</keyword>
<comment type="subcellular location">
    <subcellularLocation>
        <location evidence="1">Secreted</location>
    </subcellularLocation>
</comment>
<feature type="chain" id="PRO_5019158750" evidence="5">
    <location>
        <begin position="24"/>
        <end position="185"/>
    </location>
</feature>
<accession>A0A443N5U4</accession>
<evidence type="ECO:0000256" key="5">
    <source>
        <dbReference type="SAM" id="SignalP"/>
    </source>
</evidence>
<comment type="caution">
    <text evidence="6">The sequence shown here is derived from an EMBL/GenBank/DDBJ whole genome shotgun (WGS) entry which is preliminary data.</text>
</comment>
<dbReference type="PANTHER" id="PTHR33191:SF58">
    <property type="entry name" value="RIPENING-RELATED PROTEIN 1"/>
    <property type="match status" value="1"/>
</dbReference>
<dbReference type="InterPro" id="IPR036908">
    <property type="entry name" value="RlpA-like_sf"/>
</dbReference>
<dbReference type="GO" id="GO:0005576">
    <property type="term" value="C:extracellular region"/>
    <property type="evidence" value="ECO:0007669"/>
    <property type="project" value="UniProtKB-SubCell"/>
</dbReference>
<gene>
    <name evidence="6" type="ORF">CKAN_00219200</name>
</gene>
<dbReference type="Pfam" id="PF24300">
    <property type="entry name" value="KWL1"/>
    <property type="match status" value="1"/>
</dbReference>
<dbReference type="AlphaFoldDB" id="A0A443N5U4"/>
<evidence type="ECO:0000256" key="4">
    <source>
        <dbReference type="ARBA" id="ARBA00022729"/>
    </source>
</evidence>
<dbReference type="CDD" id="cd22270">
    <property type="entry name" value="DPBB_kiwellin-like"/>
    <property type="match status" value="1"/>
</dbReference>
<dbReference type="InterPro" id="IPR039271">
    <property type="entry name" value="Kiwellin-like"/>
</dbReference>
<sequence>MAKCSLLALVMMVLLASLNMGYCYTLLGTCTPSGYLTGRRGGCNRENDSDCCLAGKKYPQYYCSPPITDHSTKAHMTINSFEEGGDIPYTCDGKYHSNNEMIVALSTGWYNRGSRCLKNIRINANGRSVLAKVVDECDSVNGCDADHDYQQPCPNNIVDASPAVWKALKISKSQIGDYDITWSDA</sequence>
<name>A0A443N5U4_9MAGN</name>
<dbReference type="EMBL" id="QPKB01000001">
    <property type="protein sequence ID" value="RWR73884.1"/>
    <property type="molecule type" value="Genomic_DNA"/>
</dbReference>
<organism evidence="6 7">
    <name type="scientific">Cinnamomum micranthum f. kanehirae</name>
    <dbReference type="NCBI Taxonomy" id="337451"/>
    <lineage>
        <taxon>Eukaryota</taxon>
        <taxon>Viridiplantae</taxon>
        <taxon>Streptophyta</taxon>
        <taxon>Embryophyta</taxon>
        <taxon>Tracheophyta</taxon>
        <taxon>Spermatophyta</taxon>
        <taxon>Magnoliopsida</taxon>
        <taxon>Magnoliidae</taxon>
        <taxon>Laurales</taxon>
        <taxon>Lauraceae</taxon>
        <taxon>Cinnamomum</taxon>
    </lineage>
</organism>
<feature type="signal peptide" evidence="5">
    <location>
        <begin position="1"/>
        <end position="23"/>
    </location>
</feature>
<dbReference type="Gene3D" id="2.40.40.10">
    <property type="entry name" value="RlpA-like domain"/>
    <property type="match status" value="1"/>
</dbReference>
<keyword evidence="3" id="KW-0964">Secreted</keyword>
<keyword evidence="4 5" id="KW-0732">Signal</keyword>
<dbReference type="SUPFAM" id="SSF50685">
    <property type="entry name" value="Barwin-like endoglucanases"/>
    <property type="match status" value="1"/>
</dbReference>
<proteinExistence type="inferred from homology"/>
<comment type="similarity">
    <text evidence="2">Belongs to the kiwellin family.</text>
</comment>
<evidence type="ECO:0000256" key="3">
    <source>
        <dbReference type="ARBA" id="ARBA00022525"/>
    </source>
</evidence>
<evidence type="ECO:0000313" key="7">
    <source>
        <dbReference type="Proteomes" id="UP000283530"/>
    </source>
</evidence>
<evidence type="ECO:0000313" key="6">
    <source>
        <dbReference type="EMBL" id="RWR73884.1"/>
    </source>
</evidence>
<evidence type="ECO:0000256" key="2">
    <source>
        <dbReference type="ARBA" id="ARBA00005592"/>
    </source>
</evidence>
<protein>
    <submittedName>
        <fullName evidence="6">Putative ripening-related protein 1</fullName>
    </submittedName>
</protein>
<dbReference type="Proteomes" id="UP000283530">
    <property type="component" value="Unassembled WGS sequence"/>
</dbReference>
<dbReference type="OrthoDB" id="406505at2759"/>